<evidence type="ECO:0000313" key="3">
    <source>
        <dbReference type="Proteomes" id="UP000193925"/>
    </source>
</evidence>
<proteinExistence type="predicted"/>
<keyword evidence="3" id="KW-1185">Reference proteome</keyword>
<feature type="region of interest" description="Disordered" evidence="1">
    <location>
        <begin position="17"/>
        <end position="45"/>
    </location>
</feature>
<reference evidence="2 3" key="1">
    <citation type="submission" date="2017-03" db="EMBL/GenBank/DDBJ databases">
        <authorList>
            <person name="Regsiter A."/>
            <person name="William W."/>
        </authorList>
    </citation>
    <scope>NUCLEOTIDE SEQUENCE [LARGE SCALE GENOMIC DNA]</scope>
    <source>
        <strain evidence="2">PRJEB5721</strain>
    </source>
</reference>
<dbReference type="EMBL" id="LT841305">
    <property type="protein sequence ID" value="SMH64465.1"/>
    <property type="molecule type" value="Genomic_DNA"/>
</dbReference>
<dbReference type="Proteomes" id="UP000193925">
    <property type="component" value="Chromosome AFERRI"/>
</dbReference>
<gene>
    <name evidence="2" type="ORF">AFERRI_10498</name>
</gene>
<protein>
    <submittedName>
        <fullName evidence="2">Uncharacterized protein</fullName>
    </submittedName>
</protein>
<sequence>MERTKVVHFHPSQMAAIIPNGTNSSTVTPPGKGLAFSKDQRFPRK</sequence>
<accession>A0ABY1MMG0</accession>
<evidence type="ECO:0000313" key="2">
    <source>
        <dbReference type="EMBL" id="SMH64465.1"/>
    </source>
</evidence>
<name>A0ABY1MMG0_9PROT</name>
<evidence type="ECO:0000256" key="1">
    <source>
        <dbReference type="SAM" id="MobiDB-lite"/>
    </source>
</evidence>
<organism evidence="2 3">
    <name type="scientific">Acidithiobacillus ferrivorans</name>
    <dbReference type="NCBI Taxonomy" id="160808"/>
    <lineage>
        <taxon>Bacteria</taxon>
        <taxon>Pseudomonadati</taxon>
        <taxon>Pseudomonadota</taxon>
        <taxon>Acidithiobacillia</taxon>
        <taxon>Acidithiobacillales</taxon>
        <taxon>Acidithiobacillaceae</taxon>
        <taxon>Acidithiobacillus</taxon>
    </lineage>
</organism>